<organism evidence="2 3">
    <name type="scientific">Carpinus fangiana</name>
    <dbReference type="NCBI Taxonomy" id="176857"/>
    <lineage>
        <taxon>Eukaryota</taxon>
        <taxon>Viridiplantae</taxon>
        <taxon>Streptophyta</taxon>
        <taxon>Embryophyta</taxon>
        <taxon>Tracheophyta</taxon>
        <taxon>Spermatophyta</taxon>
        <taxon>Magnoliopsida</taxon>
        <taxon>eudicotyledons</taxon>
        <taxon>Gunneridae</taxon>
        <taxon>Pentapetalae</taxon>
        <taxon>rosids</taxon>
        <taxon>fabids</taxon>
        <taxon>Fagales</taxon>
        <taxon>Betulaceae</taxon>
        <taxon>Carpinus</taxon>
    </lineage>
</organism>
<dbReference type="AlphaFoldDB" id="A0A5N6RAX8"/>
<reference evidence="2 3" key="1">
    <citation type="submission" date="2019-06" db="EMBL/GenBank/DDBJ databases">
        <title>A chromosomal-level reference genome of Carpinus fangiana (Coryloideae, Betulaceae).</title>
        <authorList>
            <person name="Yang X."/>
            <person name="Wang Z."/>
            <person name="Zhang L."/>
            <person name="Hao G."/>
            <person name="Liu J."/>
            <person name="Yang Y."/>
        </authorList>
    </citation>
    <scope>NUCLEOTIDE SEQUENCE [LARGE SCALE GENOMIC DNA]</scope>
    <source>
        <strain evidence="2">Cfa_2016G</strain>
        <tissue evidence="2">Leaf</tissue>
    </source>
</reference>
<accession>A0A5N6RAX8</accession>
<dbReference type="EMBL" id="CM017325">
    <property type="protein sequence ID" value="KAE8057245.1"/>
    <property type="molecule type" value="Genomic_DNA"/>
</dbReference>
<evidence type="ECO:0000313" key="2">
    <source>
        <dbReference type="EMBL" id="KAE8057245.1"/>
    </source>
</evidence>
<feature type="coiled-coil region" evidence="1">
    <location>
        <begin position="204"/>
        <end position="255"/>
    </location>
</feature>
<name>A0A5N6RAX8_9ROSI</name>
<dbReference type="Proteomes" id="UP000327013">
    <property type="component" value="Chromosome 5"/>
</dbReference>
<protein>
    <submittedName>
        <fullName evidence="2">Uncharacterized protein</fullName>
    </submittedName>
</protein>
<evidence type="ECO:0000313" key="3">
    <source>
        <dbReference type="Proteomes" id="UP000327013"/>
    </source>
</evidence>
<evidence type="ECO:0000256" key="1">
    <source>
        <dbReference type="SAM" id="Coils"/>
    </source>
</evidence>
<feature type="coiled-coil region" evidence="1">
    <location>
        <begin position="140"/>
        <end position="167"/>
    </location>
</feature>
<dbReference type="PANTHER" id="PTHR35992:SF1">
    <property type="entry name" value="CYTOMATRIX PROTEIN-LIKE PROTEIN"/>
    <property type="match status" value="1"/>
</dbReference>
<proteinExistence type="predicted"/>
<keyword evidence="1" id="KW-0175">Coiled coil</keyword>
<keyword evidence="3" id="KW-1185">Reference proteome</keyword>
<dbReference type="OrthoDB" id="1921280at2759"/>
<dbReference type="PANTHER" id="PTHR35992">
    <property type="entry name" value="CYTOMATRIX PROTEIN-LIKE PROTEIN"/>
    <property type="match status" value="1"/>
</dbReference>
<sequence length="319" mass="36574">MGSNERSDVSSERRKWDKIFNGLVHMLQIQQGQLETLAKERKLLEDCVRMQHERWISDARLYEGQISQMKGELVAQQMTLSLEAARSGFVTSLKRREAFLEKLKLEDAETELADFKAWFDYFSRESSDPKVLYLRNGSDMQGEERRSKILEGEIRRLKSEYEKLALEKSSEVSALVAEKKFVWNQYKIMENDYTSKLGSNRAEVAKANETIEKLLSRVEQLQSLSHERDEMIARLRNKVAEMEAETNKLNEATSRTSQKLDLLKKSKSSSVTPVLNCCTARAQRSCVVANKSGSNRSNITVKKESSTAQFPDSEKVIVN</sequence>
<gene>
    <name evidence="2" type="ORF">FH972_013951</name>
</gene>